<reference evidence="4" key="1">
    <citation type="journal article" date="2019" name="Int. J. Syst. Evol. Microbiol.">
        <title>The Global Catalogue of Microorganisms (GCM) 10K type strain sequencing project: providing services to taxonomists for standard genome sequencing and annotation.</title>
        <authorList>
            <consortium name="The Broad Institute Genomics Platform"/>
            <consortium name="The Broad Institute Genome Sequencing Center for Infectious Disease"/>
            <person name="Wu L."/>
            <person name="Ma J."/>
        </authorList>
    </citation>
    <scope>NUCLEOTIDE SEQUENCE [LARGE SCALE GENOMIC DNA]</scope>
    <source>
        <strain evidence="4">KCTC 15012</strain>
    </source>
</reference>
<evidence type="ECO:0000259" key="2">
    <source>
        <dbReference type="Pfam" id="PF01551"/>
    </source>
</evidence>
<evidence type="ECO:0000256" key="1">
    <source>
        <dbReference type="SAM" id="SignalP"/>
    </source>
</evidence>
<comment type="caution">
    <text evidence="3">The sequence shown here is derived from an EMBL/GenBank/DDBJ whole genome shotgun (WGS) entry which is preliminary data.</text>
</comment>
<feature type="signal peptide" evidence="1">
    <location>
        <begin position="1"/>
        <end position="22"/>
    </location>
</feature>
<keyword evidence="3" id="KW-0378">Hydrolase</keyword>
<dbReference type="PANTHER" id="PTHR21666:SF285">
    <property type="entry name" value="M23 FAMILY METALLOPEPTIDASE"/>
    <property type="match status" value="1"/>
</dbReference>
<evidence type="ECO:0000313" key="3">
    <source>
        <dbReference type="EMBL" id="MFD2234694.1"/>
    </source>
</evidence>
<keyword evidence="1" id="KW-0732">Signal</keyword>
<dbReference type="EMBL" id="JBHUIY010000026">
    <property type="protein sequence ID" value="MFD2234694.1"/>
    <property type="molecule type" value="Genomic_DNA"/>
</dbReference>
<dbReference type="InterPro" id="IPR011055">
    <property type="entry name" value="Dup_hybrid_motif"/>
</dbReference>
<dbReference type="Pfam" id="PF01551">
    <property type="entry name" value="Peptidase_M23"/>
    <property type="match status" value="1"/>
</dbReference>
<name>A0ABW5CBN6_9PROT</name>
<feature type="domain" description="M23ase beta-sheet core" evidence="2">
    <location>
        <begin position="169"/>
        <end position="264"/>
    </location>
</feature>
<dbReference type="CDD" id="cd12797">
    <property type="entry name" value="M23_peptidase"/>
    <property type="match status" value="1"/>
</dbReference>
<dbReference type="RefSeq" id="WP_377317165.1">
    <property type="nucleotide sequence ID" value="NZ_JBHUIY010000026.1"/>
</dbReference>
<gene>
    <name evidence="3" type="ORF">ACFSNB_12845</name>
</gene>
<dbReference type="GO" id="GO:0016787">
    <property type="term" value="F:hydrolase activity"/>
    <property type="evidence" value="ECO:0007669"/>
    <property type="project" value="UniProtKB-KW"/>
</dbReference>
<proteinExistence type="predicted"/>
<sequence>MIRLLPALLLLLLLLPALPAAAEPPQLAGRAEQGGLLAGRAGPGDQVWLDAVAVPVAASGRFLLGFGRDAAAGAVLTLRHPDGGEERFALAVAPRSWPEQRIAGLPPSQAAPDPAALARIRADAARLTACRARVSLDPAFEGGLVRPAAGPVSGVFGSRRSYEGHPGAPHSGLDIAAPAGAPVRATAAGRVVLADPDLFLTGGTVLIDHGLGLMSSYAHLSRLDVAEGQRVAAGDTIGAVGSSGRATGPHLHFGLSWLDRRLDPEAVLAVLAPP</sequence>
<dbReference type="InterPro" id="IPR050570">
    <property type="entry name" value="Cell_wall_metabolism_enzyme"/>
</dbReference>
<dbReference type="EC" id="3.4.24.-" evidence="3"/>
<dbReference type="PANTHER" id="PTHR21666">
    <property type="entry name" value="PEPTIDASE-RELATED"/>
    <property type="match status" value="1"/>
</dbReference>
<dbReference type="InterPro" id="IPR016047">
    <property type="entry name" value="M23ase_b-sheet_dom"/>
</dbReference>
<feature type="chain" id="PRO_5046715592" evidence="1">
    <location>
        <begin position="23"/>
        <end position="274"/>
    </location>
</feature>
<dbReference type="Gene3D" id="2.70.70.10">
    <property type="entry name" value="Glucose Permease (Domain IIA)"/>
    <property type="match status" value="1"/>
</dbReference>
<organism evidence="3 4">
    <name type="scientific">Phaeospirillum tilakii</name>
    <dbReference type="NCBI Taxonomy" id="741673"/>
    <lineage>
        <taxon>Bacteria</taxon>
        <taxon>Pseudomonadati</taxon>
        <taxon>Pseudomonadota</taxon>
        <taxon>Alphaproteobacteria</taxon>
        <taxon>Rhodospirillales</taxon>
        <taxon>Rhodospirillaceae</taxon>
        <taxon>Phaeospirillum</taxon>
    </lineage>
</organism>
<evidence type="ECO:0000313" key="4">
    <source>
        <dbReference type="Proteomes" id="UP001597296"/>
    </source>
</evidence>
<keyword evidence="4" id="KW-1185">Reference proteome</keyword>
<accession>A0ABW5CBN6</accession>
<protein>
    <submittedName>
        <fullName evidence="3">M23 family metallopeptidase</fullName>
        <ecNumber evidence="3">3.4.24.-</ecNumber>
    </submittedName>
</protein>
<dbReference type="SUPFAM" id="SSF51261">
    <property type="entry name" value="Duplicated hybrid motif"/>
    <property type="match status" value="1"/>
</dbReference>
<dbReference type="Proteomes" id="UP001597296">
    <property type="component" value="Unassembled WGS sequence"/>
</dbReference>